<keyword evidence="3" id="KW-1185">Reference proteome</keyword>
<feature type="signal peptide" evidence="1">
    <location>
        <begin position="1"/>
        <end position="22"/>
    </location>
</feature>
<proteinExistence type="predicted"/>
<name>A0A848EBH1_9PROT</name>
<organism evidence="2 3">
    <name type="scientific">Neoroseomonas marina</name>
    <dbReference type="NCBI Taxonomy" id="1232220"/>
    <lineage>
        <taxon>Bacteria</taxon>
        <taxon>Pseudomonadati</taxon>
        <taxon>Pseudomonadota</taxon>
        <taxon>Alphaproteobacteria</taxon>
        <taxon>Acetobacterales</taxon>
        <taxon>Acetobacteraceae</taxon>
        <taxon>Neoroseomonas</taxon>
    </lineage>
</organism>
<keyword evidence="1" id="KW-0732">Signal</keyword>
<evidence type="ECO:0000313" key="2">
    <source>
        <dbReference type="EMBL" id="NMJ41376.1"/>
    </source>
</evidence>
<reference evidence="2 3" key="1">
    <citation type="submission" date="2020-03" db="EMBL/GenBank/DDBJ databases">
        <authorList>
            <person name="Sun Q."/>
        </authorList>
    </citation>
    <scope>NUCLEOTIDE SEQUENCE [LARGE SCALE GENOMIC DNA]</scope>
    <source>
        <strain evidence="2 3">JC162</strain>
    </source>
</reference>
<dbReference type="RefSeq" id="WP_170053582.1">
    <property type="nucleotide sequence ID" value="NZ_JABBKX010000002.1"/>
</dbReference>
<dbReference type="EMBL" id="JABBKX010000002">
    <property type="protein sequence ID" value="NMJ41376.1"/>
    <property type="molecule type" value="Genomic_DNA"/>
</dbReference>
<evidence type="ECO:0000256" key="1">
    <source>
        <dbReference type="SAM" id="SignalP"/>
    </source>
</evidence>
<feature type="chain" id="PRO_5032465921" evidence="1">
    <location>
        <begin position="23"/>
        <end position="134"/>
    </location>
</feature>
<sequence>MIRLIACLCVLTALTVAPGASAQNEPFRVTNRAAVPATALHVSRSGQPWGANLLRDPLPPGSFFALRPGEGAGCRFDIRLVLQNGQELVQRDADVCAQRTIDLGGGPAVAPPVGALPQVGGGDRLLPNIAPAPR</sequence>
<dbReference type="Proteomes" id="UP000548582">
    <property type="component" value="Unassembled WGS sequence"/>
</dbReference>
<accession>A0A848EBH1</accession>
<gene>
    <name evidence="2" type="ORF">GWK16_09005</name>
</gene>
<dbReference type="AlphaFoldDB" id="A0A848EBH1"/>
<comment type="caution">
    <text evidence="2">The sequence shown here is derived from an EMBL/GenBank/DDBJ whole genome shotgun (WGS) entry which is preliminary data.</text>
</comment>
<protein>
    <submittedName>
        <fullName evidence="2">Uncharacterized protein</fullName>
    </submittedName>
</protein>
<evidence type="ECO:0000313" key="3">
    <source>
        <dbReference type="Proteomes" id="UP000548582"/>
    </source>
</evidence>